<accession>A0A7J6N3X8</accession>
<dbReference type="InterPro" id="IPR041588">
    <property type="entry name" value="Integrase_H2C2"/>
</dbReference>
<reference evidence="3 4" key="1">
    <citation type="submission" date="2020-04" db="EMBL/GenBank/DDBJ databases">
        <title>Perkinsus olseni comparative genomics.</title>
        <authorList>
            <person name="Bogema D.R."/>
        </authorList>
    </citation>
    <scope>NUCLEOTIDE SEQUENCE [LARGE SCALE GENOMIC DNA]</scope>
    <source>
        <strain evidence="3">00978-12</strain>
    </source>
</reference>
<dbReference type="Proteomes" id="UP000541610">
    <property type="component" value="Unassembled WGS sequence"/>
</dbReference>
<protein>
    <recommendedName>
        <fullName evidence="2">Integrase catalytic domain-containing protein</fullName>
    </recommendedName>
</protein>
<feature type="domain" description="Integrase catalytic" evidence="2">
    <location>
        <begin position="121"/>
        <end position="309"/>
    </location>
</feature>
<evidence type="ECO:0000313" key="3">
    <source>
        <dbReference type="EMBL" id="KAF4678628.1"/>
    </source>
</evidence>
<evidence type="ECO:0000313" key="4">
    <source>
        <dbReference type="Proteomes" id="UP000541610"/>
    </source>
</evidence>
<dbReference type="SUPFAM" id="SSF53098">
    <property type="entry name" value="Ribonuclease H-like"/>
    <property type="match status" value="1"/>
</dbReference>
<dbReference type="EMBL" id="JABANP010000865">
    <property type="protein sequence ID" value="KAF4678628.1"/>
    <property type="molecule type" value="Genomic_DNA"/>
</dbReference>
<dbReference type="Pfam" id="PF17921">
    <property type="entry name" value="Integrase_H2C2"/>
    <property type="match status" value="1"/>
</dbReference>
<dbReference type="InterPro" id="IPR036397">
    <property type="entry name" value="RNaseH_sf"/>
</dbReference>
<comment type="caution">
    <text evidence="3">The sequence shown here is derived from an EMBL/GenBank/DDBJ whole genome shotgun (WGS) entry which is preliminary data.</text>
</comment>
<evidence type="ECO:0000256" key="1">
    <source>
        <dbReference type="SAM" id="MobiDB-lite"/>
    </source>
</evidence>
<proteinExistence type="predicted"/>
<sequence>MAIKRPAEQPNSPNNPKHPKLKAIDDPTTTLPTTTCPTLDSSLLEILQSGATVSKPDRRQLLEQVHHDYGHEGITTVNKRINAFNISWPELHSELEDLTKHCQTCQATTNYPLDRALKSPPSTIPQGLINSDAWSIIYMDVIGPHTFDNTQHYAITIMDSYSSSVIIYPTTSTPTTQDAIDALSTIQRYYHRHPAGLQVLTDRGSIFTSRSFNDHLQAIQAEHLLSPVDSGESNGRLERLHREVAHKLRVFLYPYNDRANNINTNNTANWSTLCDRISFAVNTSPTADPNTSTNATTVHCPHNLIFHYSPYGDTLQHDIIDNKHQKVLQRRRAKAHLHQKYRDDELEIDDLVWLNQQAKKTDASIPKLAPRYIGPFRIKTINGNRITLTGYDGTEEEVSSRDIKLCFEPDIDSD</sequence>
<dbReference type="Pfam" id="PF00665">
    <property type="entry name" value="rve"/>
    <property type="match status" value="1"/>
</dbReference>
<dbReference type="GO" id="GO:0015074">
    <property type="term" value="P:DNA integration"/>
    <property type="evidence" value="ECO:0007669"/>
    <property type="project" value="InterPro"/>
</dbReference>
<dbReference type="Gene3D" id="3.30.420.10">
    <property type="entry name" value="Ribonuclease H-like superfamily/Ribonuclease H"/>
    <property type="match status" value="1"/>
</dbReference>
<dbReference type="InterPro" id="IPR012337">
    <property type="entry name" value="RNaseH-like_sf"/>
</dbReference>
<dbReference type="PROSITE" id="PS50994">
    <property type="entry name" value="INTEGRASE"/>
    <property type="match status" value="1"/>
</dbReference>
<organism evidence="3 4">
    <name type="scientific">Perkinsus olseni</name>
    <name type="common">Perkinsus atlanticus</name>
    <dbReference type="NCBI Taxonomy" id="32597"/>
    <lineage>
        <taxon>Eukaryota</taxon>
        <taxon>Sar</taxon>
        <taxon>Alveolata</taxon>
        <taxon>Perkinsozoa</taxon>
        <taxon>Perkinsea</taxon>
        <taxon>Perkinsida</taxon>
        <taxon>Perkinsidae</taxon>
        <taxon>Perkinsus</taxon>
    </lineage>
</organism>
<feature type="region of interest" description="Disordered" evidence="1">
    <location>
        <begin position="1"/>
        <end position="32"/>
    </location>
</feature>
<dbReference type="OrthoDB" id="115435at2759"/>
<dbReference type="InterPro" id="IPR050951">
    <property type="entry name" value="Retrovirus_Pol_polyprotein"/>
</dbReference>
<dbReference type="Gene3D" id="1.10.340.70">
    <property type="match status" value="1"/>
</dbReference>
<dbReference type="PANTHER" id="PTHR37984:SF5">
    <property type="entry name" value="PROTEIN NYNRIN-LIKE"/>
    <property type="match status" value="1"/>
</dbReference>
<name>A0A7J6N3X8_PEROL</name>
<evidence type="ECO:0000259" key="2">
    <source>
        <dbReference type="PROSITE" id="PS50994"/>
    </source>
</evidence>
<dbReference type="PANTHER" id="PTHR37984">
    <property type="entry name" value="PROTEIN CBG26694"/>
    <property type="match status" value="1"/>
</dbReference>
<dbReference type="GO" id="GO:0003676">
    <property type="term" value="F:nucleic acid binding"/>
    <property type="evidence" value="ECO:0007669"/>
    <property type="project" value="InterPro"/>
</dbReference>
<dbReference type="InterPro" id="IPR001584">
    <property type="entry name" value="Integrase_cat-core"/>
</dbReference>
<dbReference type="AlphaFoldDB" id="A0A7J6N3X8"/>
<gene>
    <name evidence="3" type="ORF">FOZ60_016335</name>
</gene>